<dbReference type="EMBL" id="OIVN01005223">
    <property type="protein sequence ID" value="SPD21475.1"/>
    <property type="molecule type" value="Genomic_DNA"/>
</dbReference>
<proteinExistence type="predicted"/>
<evidence type="ECO:0000256" key="1">
    <source>
        <dbReference type="SAM" id="MobiDB-lite"/>
    </source>
</evidence>
<accession>A0A2N9IB11</accession>
<dbReference type="AlphaFoldDB" id="A0A2N9IB11"/>
<protein>
    <submittedName>
        <fullName evidence="2">Uncharacterized protein</fullName>
    </submittedName>
</protein>
<sequence length="108" mass="11881">MEESVQIGGQRFGGGSGRLHKGLNQTNPRTGDFKGAMSRSEADDGQRWWSCSWMMASAGDRRTQAGREATRWRWLTGLVPLAGNQAAFGGSQGGSWWLSHFHGSQFHL</sequence>
<feature type="region of interest" description="Disordered" evidence="1">
    <location>
        <begin position="1"/>
        <end position="43"/>
    </location>
</feature>
<evidence type="ECO:0000313" key="2">
    <source>
        <dbReference type="EMBL" id="SPD21475.1"/>
    </source>
</evidence>
<reference evidence="2" key="1">
    <citation type="submission" date="2018-02" db="EMBL/GenBank/DDBJ databases">
        <authorList>
            <person name="Cohen D.B."/>
            <person name="Kent A.D."/>
        </authorList>
    </citation>
    <scope>NUCLEOTIDE SEQUENCE</scope>
</reference>
<organism evidence="2">
    <name type="scientific">Fagus sylvatica</name>
    <name type="common">Beechnut</name>
    <dbReference type="NCBI Taxonomy" id="28930"/>
    <lineage>
        <taxon>Eukaryota</taxon>
        <taxon>Viridiplantae</taxon>
        <taxon>Streptophyta</taxon>
        <taxon>Embryophyta</taxon>
        <taxon>Tracheophyta</taxon>
        <taxon>Spermatophyta</taxon>
        <taxon>Magnoliopsida</taxon>
        <taxon>eudicotyledons</taxon>
        <taxon>Gunneridae</taxon>
        <taxon>Pentapetalae</taxon>
        <taxon>rosids</taxon>
        <taxon>fabids</taxon>
        <taxon>Fagales</taxon>
        <taxon>Fagaceae</taxon>
        <taxon>Fagus</taxon>
    </lineage>
</organism>
<gene>
    <name evidence="2" type="ORF">FSB_LOCUS49357</name>
</gene>
<name>A0A2N9IB11_FAGSY</name>